<sequence length="98" mass="11079">MPPDGFGMADLLSDDEVDAQLGSDWERDGDEIVRVYEFDDYLDGVAFAASVGEVAEEEFHHPEITIRYQEVEVRLTSHEEGGITDKDLRLADLFDDEL</sequence>
<evidence type="ECO:0000256" key="2">
    <source>
        <dbReference type="ARBA" id="ARBA00006472"/>
    </source>
</evidence>
<dbReference type="Proteomes" id="UP000646833">
    <property type="component" value="Unassembled WGS sequence"/>
</dbReference>
<accession>A0A830E298</accession>
<dbReference type="Gene3D" id="3.30.1360.20">
    <property type="entry name" value="Transcriptional coactivator/pterin dehydratase"/>
    <property type="match status" value="1"/>
</dbReference>
<reference evidence="5" key="1">
    <citation type="journal article" date="2014" name="Int. J. Syst. Evol. Microbiol.">
        <title>Complete genome sequence of Corynebacterium casei LMG S-19264T (=DSM 44701T), isolated from a smear-ripened cheese.</title>
        <authorList>
            <consortium name="US DOE Joint Genome Institute (JGI-PGF)"/>
            <person name="Walter F."/>
            <person name="Albersmeier A."/>
            <person name="Kalinowski J."/>
            <person name="Ruckert C."/>
        </authorList>
    </citation>
    <scope>NUCLEOTIDE SEQUENCE</scope>
    <source>
        <strain evidence="5">CCM 7217</strain>
    </source>
</reference>
<dbReference type="GO" id="GO:0006729">
    <property type="term" value="P:tetrahydrobiopterin biosynthetic process"/>
    <property type="evidence" value="ECO:0007669"/>
    <property type="project" value="InterPro"/>
</dbReference>
<dbReference type="InterPro" id="IPR036428">
    <property type="entry name" value="PCD_sf"/>
</dbReference>
<gene>
    <name evidence="5" type="ORF">GCM10007209_05860</name>
</gene>
<comment type="caution">
    <text evidence="5">The sequence shown here is derived from an EMBL/GenBank/DDBJ whole genome shotgun (WGS) entry which is preliminary data.</text>
</comment>
<evidence type="ECO:0000256" key="4">
    <source>
        <dbReference type="ARBA" id="ARBA00023239"/>
    </source>
</evidence>
<evidence type="ECO:0000313" key="6">
    <source>
        <dbReference type="Proteomes" id="UP000646833"/>
    </source>
</evidence>
<evidence type="ECO:0000256" key="3">
    <source>
        <dbReference type="ARBA" id="ARBA00013252"/>
    </source>
</evidence>
<evidence type="ECO:0000313" key="5">
    <source>
        <dbReference type="EMBL" id="GGC47052.1"/>
    </source>
</evidence>
<name>A0A830E298_9EURY</name>
<reference evidence="5" key="2">
    <citation type="submission" date="2020-09" db="EMBL/GenBank/DDBJ databases">
        <authorList>
            <person name="Sun Q."/>
            <person name="Sedlacek I."/>
        </authorList>
    </citation>
    <scope>NUCLEOTIDE SEQUENCE</scope>
    <source>
        <strain evidence="5">CCM 7217</strain>
    </source>
</reference>
<dbReference type="AlphaFoldDB" id="A0A830E298"/>
<dbReference type="EC" id="4.2.1.96" evidence="3"/>
<keyword evidence="4" id="KW-0456">Lyase</keyword>
<dbReference type="EMBL" id="BMCI01000001">
    <property type="protein sequence ID" value="GGC47052.1"/>
    <property type="molecule type" value="Genomic_DNA"/>
</dbReference>
<evidence type="ECO:0000256" key="1">
    <source>
        <dbReference type="ARBA" id="ARBA00001554"/>
    </source>
</evidence>
<dbReference type="PANTHER" id="PTHR12599:SF0">
    <property type="entry name" value="PTERIN-4-ALPHA-CARBINOLAMINE DEHYDRATASE"/>
    <property type="match status" value="1"/>
</dbReference>
<proteinExistence type="inferred from homology"/>
<dbReference type="PANTHER" id="PTHR12599">
    <property type="entry name" value="PTERIN-4-ALPHA-CARBINOLAMINE DEHYDRATASE"/>
    <property type="match status" value="1"/>
</dbReference>
<dbReference type="Pfam" id="PF01329">
    <property type="entry name" value="Pterin_4a"/>
    <property type="match status" value="1"/>
</dbReference>
<protein>
    <recommendedName>
        <fullName evidence="3">4a-hydroxytetrahydrobiopterin dehydratase</fullName>
        <ecNumber evidence="3">4.2.1.96</ecNumber>
    </recommendedName>
</protein>
<dbReference type="GO" id="GO:0008124">
    <property type="term" value="F:4-alpha-hydroxytetrahydrobiopterin dehydratase activity"/>
    <property type="evidence" value="ECO:0007669"/>
    <property type="project" value="UniProtKB-EC"/>
</dbReference>
<organism evidence="5 6">
    <name type="scientific">Haloferax sulfurifontis</name>
    <dbReference type="NCBI Taxonomy" id="255616"/>
    <lineage>
        <taxon>Archaea</taxon>
        <taxon>Methanobacteriati</taxon>
        <taxon>Methanobacteriota</taxon>
        <taxon>Stenosarchaea group</taxon>
        <taxon>Halobacteria</taxon>
        <taxon>Halobacteriales</taxon>
        <taxon>Haloferacaceae</taxon>
        <taxon>Haloferax</taxon>
    </lineage>
</organism>
<dbReference type="SUPFAM" id="SSF55248">
    <property type="entry name" value="PCD-like"/>
    <property type="match status" value="1"/>
</dbReference>
<dbReference type="CDD" id="cd00488">
    <property type="entry name" value="PCD_DCoH"/>
    <property type="match status" value="1"/>
</dbReference>
<comment type="similarity">
    <text evidence="2">Belongs to the pterin-4-alpha-carbinolamine dehydratase family.</text>
</comment>
<dbReference type="InterPro" id="IPR001533">
    <property type="entry name" value="Pterin_deHydtase"/>
</dbReference>
<comment type="catalytic activity">
    <reaction evidence="1">
        <text>(4aS,6R)-4a-hydroxy-L-erythro-5,6,7,8-tetrahydrobiopterin = (6R)-L-erythro-6,7-dihydrobiopterin + H2O</text>
        <dbReference type="Rhea" id="RHEA:11920"/>
        <dbReference type="ChEBI" id="CHEBI:15377"/>
        <dbReference type="ChEBI" id="CHEBI:15642"/>
        <dbReference type="ChEBI" id="CHEBI:43120"/>
        <dbReference type="EC" id="4.2.1.96"/>
    </reaction>
</comment>
<dbReference type="NCBIfam" id="NF002017">
    <property type="entry name" value="PRK00823.1-2"/>
    <property type="match status" value="1"/>
</dbReference>